<dbReference type="EMBL" id="JAPDOG010000014">
    <property type="protein sequence ID" value="MCW3782904.1"/>
    <property type="molecule type" value="Genomic_DNA"/>
</dbReference>
<name>A0ABT3J686_9RHOB</name>
<evidence type="ECO:0000313" key="1">
    <source>
        <dbReference type="EMBL" id="MCW3782904.1"/>
    </source>
</evidence>
<sequence length="70" mass="7126">MRIKGSSVTLQGAARPVVIHVCWACSGSGHRLASVSPIRFKPCPICNGRCGRTVARPEIAAALAGAPGSA</sequence>
<dbReference type="Proteomes" id="UP001207582">
    <property type="component" value="Unassembled WGS sequence"/>
</dbReference>
<proteinExistence type="predicted"/>
<evidence type="ECO:0000313" key="2">
    <source>
        <dbReference type="Proteomes" id="UP001207582"/>
    </source>
</evidence>
<comment type="caution">
    <text evidence="1">The sequence shown here is derived from an EMBL/GenBank/DDBJ whole genome shotgun (WGS) entry which is preliminary data.</text>
</comment>
<reference evidence="1 2" key="1">
    <citation type="submission" date="2022-10" db="EMBL/GenBank/DDBJ databases">
        <title>Defluviimonas sp. CAU 1641 isolated from mud.</title>
        <authorList>
            <person name="Kim W."/>
        </authorList>
    </citation>
    <scope>NUCLEOTIDE SEQUENCE [LARGE SCALE GENOMIC DNA]</scope>
    <source>
        <strain evidence="1 2">CAU 1641</strain>
    </source>
</reference>
<dbReference type="RefSeq" id="WP_264772538.1">
    <property type="nucleotide sequence ID" value="NZ_JAPDOG010000014.1"/>
</dbReference>
<accession>A0ABT3J686</accession>
<gene>
    <name evidence="1" type="ORF">OM960_15060</name>
</gene>
<protein>
    <submittedName>
        <fullName evidence="1">Uncharacterized protein</fullName>
    </submittedName>
</protein>
<keyword evidence="2" id="KW-1185">Reference proteome</keyword>
<organism evidence="1 2">
    <name type="scientific">Defluviimonas salinarum</name>
    <dbReference type="NCBI Taxonomy" id="2992147"/>
    <lineage>
        <taxon>Bacteria</taxon>
        <taxon>Pseudomonadati</taxon>
        <taxon>Pseudomonadota</taxon>
        <taxon>Alphaproteobacteria</taxon>
        <taxon>Rhodobacterales</taxon>
        <taxon>Paracoccaceae</taxon>
        <taxon>Albidovulum</taxon>
    </lineage>
</organism>